<dbReference type="PANTHER" id="PTHR43065">
    <property type="entry name" value="SENSOR HISTIDINE KINASE"/>
    <property type="match status" value="1"/>
</dbReference>
<evidence type="ECO:0000259" key="7">
    <source>
        <dbReference type="PROSITE" id="PS50109"/>
    </source>
</evidence>
<dbReference type="Gene3D" id="1.10.287.130">
    <property type="match status" value="1"/>
</dbReference>
<dbReference type="Gene3D" id="3.40.50.2300">
    <property type="match status" value="1"/>
</dbReference>
<dbReference type="AlphaFoldDB" id="A0A081C9P4"/>
<dbReference type="InterPro" id="IPR003594">
    <property type="entry name" value="HATPase_dom"/>
</dbReference>
<dbReference type="InterPro" id="IPR003018">
    <property type="entry name" value="GAF"/>
</dbReference>
<comment type="catalytic activity">
    <reaction evidence="1">
        <text>ATP + protein L-histidine = ADP + protein N-phospho-L-histidine.</text>
        <dbReference type="EC" id="2.7.13.3"/>
    </reaction>
</comment>
<evidence type="ECO:0000313" key="10">
    <source>
        <dbReference type="Proteomes" id="UP000030661"/>
    </source>
</evidence>
<evidence type="ECO:0000256" key="1">
    <source>
        <dbReference type="ARBA" id="ARBA00000085"/>
    </source>
</evidence>
<dbReference type="Proteomes" id="UP000030661">
    <property type="component" value="Unassembled WGS sequence"/>
</dbReference>
<dbReference type="InterPro" id="IPR003661">
    <property type="entry name" value="HisK_dim/P_dom"/>
</dbReference>
<keyword evidence="4" id="KW-0808">Transferase</keyword>
<dbReference type="Pfam" id="PF02518">
    <property type="entry name" value="HATPase_c"/>
    <property type="match status" value="1"/>
</dbReference>
<dbReference type="PANTHER" id="PTHR43065:SF48">
    <property type="entry name" value="HISTIDINE KINASE"/>
    <property type="match status" value="1"/>
</dbReference>
<dbReference type="Pfam" id="PF00072">
    <property type="entry name" value="Response_reg"/>
    <property type="match status" value="1"/>
</dbReference>
<dbReference type="SUPFAM" id="SSF55781">
    <property type="entry name" value="GAF domain-like"/>
    <property type="match status" value="1"/>
</dbReference>
<dbReference type="EC" id="2.7.13.3" evidence="2"/>
<organism evidence="9">
    <name type="scientific">Vecturithrix granuli</name>
    <dbReference type="NCBI Taxonomy" id="1499967"/>
    <lineage>
        <taxon>Bacteria</taxon>
        <taxon>Candidatus Moduliflexota</taxon>
        <taxon>Candidatus Vecturitrichia</taxon>
        <taxon>Candidatus Vecturitrichales</taxon>
        <taxon>Candidatus Vecturitrichaceae</taxon>
        <taxon>Candidatus Vecturithrix</taxon>
    </lineage>
</organism>
<evidence type="ECO:0000259" key="8">
    <source>
        <dbReference type="PROSITE" id="PS50110"/>
    </source>
</evidence>
<feature type="domain" description="Histidine kinase" evidence="7">
    <location>
        <begin position="459"/>
        <end position="682"/>
    </location>
</feature>
<dbReference type="SMART" id="SM00065">
    <property type="entry name" value="GAF"/>
    <property type="match status" value="1"/>
</dbReference>
<evidence type="ECO:0000256" key="4">
    <source>
        <dbReference type="ARBA" id="ARBA00022679"/>
    </source>
</evidence>
<dbReference type="InterPro" id="IPR001789">
    <property type="entry name" value="Sig_transdc_resp-reg_receiver"/>
</dbReference>
<dbReference type="eggNOG" id="COG4191">
    <property type="taxonomic scope" value="Bacteria"/>
</dbReference>
<evidence type="ECO:0000256" key="5">
    <source>
        <dbReference type="ARBA" id="ARBA00022777"/>
    </source>
</evidence>
<dbReference type="SUPFAM" id="SSF55874">
    <property type="entry name" value="ATPase domain of HSP90 chaperone/DNA topoisomerase II/histidine kinase"/>
    <property type="match status" value="1"/>
</dbReference>
<reference evidence="9" key="1">
    <citation type="journal article" date="2015" name="PeerJ">
        <title>First genomic representation of candidate bacterial phylum KSB3 points to enhanced environmental sensing as a trigger of wastewater bulking.</title>
        <authorList>
            <person name="Sekiguchi Y."/>
            <person name="Ohashi A."/>
            <person name="Parks D.H."/>
            <person name="Yamauchi T."/>
            <person name="Tyson G.W."/>
            <person name="Hugenholtz P."/>
        </authorList>
    </citation>
    <scope>NUCLEOTIDE SEQUENCE [LARGE SCALE GENOMIC DNA]</scope>
</reference>
<dbReference type="InterPro" id="IPR036890">
    <property type="entry name" value="HATPase_C_sf"/>
</dbReference>
<feature type="modified residue" description="4-aspartylphosphate" evidence="6">
    <location>
        <position position="61"/>
    </location>
</feature>
<dbReference type="STRING" id="1499967.U27_01199"/>
<dbReference type="CDD" id="cd19920">
    <property type="entry name" value="REC_PA4781-like"/>
    <property type="match status" value="1"/>
</dbReference>
<dbReference type="Pfam" id="PF13185">
    <property type="entry name" value="GAF_2"/>
    <property type="match status" value="1"/>
</dbReference>
<evidence type="ECO:0000256" key="3">
    <source>
        <dbReference type="ARBA" id="ARBA00022553"/>
    </source>
</evidence>
<evidence type="ECO:0000256" key="6">
    <source>
        <dbReference type="PROSITE-ProRule" id="PRU00169"/>
    </source>
</evidence>
<protein>
    <recommendedName>
        <fullName evidence="2">histidine kinase</fullName>
        <ecNumber evidence="2">2.7.13.3</ecNumber>
    </recommendedName>
</protein>
<dbReference type="InterPro" id="IPR036097">
    <property type="entry name" value="HisK_dim/P_sf"/>
</dbReference>
<name>A0A081C9P4_VECG1</name>
<dbReference type="SUPFAM" id="SSF47384">
    <property type="entry name" value="Homodimeric domain of signal transducing histidine kinase"/>
    <property type="match status" value="1"/>
</dbReference>
<dbReference type="SMART" id="SM00448">
    <property type="entry name" value="REC"/>
    <property type="match status" value="1"/>
</dbReference>
<dbReference type="PROSITE" id="PS50110">
    <property type="entry name" value="RESPONSE_REGULATORY"/>
    <property type="match status" value="1"/>
</dbReference>
<dbReference type="Gene3D" id="3.30.565.10">
    <property type="entry name" value="Histidine kinase-like ATPase, C-terminal domain"/>
    <property type="match status" value="1"/>
</dbReference>
<dbReference type="PROSITE" id="PS50109">
    <property type="entry name" value="HIS_KIN"/>
    <property type="match status" value="1"/>
</dbReference>
<keyword evidence="10" id="KW-1185">Reference proteome</keyword>
<dbReference type="InterPro" id="IPR029016">
    <property type="entry name" value="GAF-like_dom_sf"/>
</dbReference>
<dbReference type="SUPFAM" id="SSF52172">
    <property type="entry name" value="CheY-like"/>
    <property type="match status" value="1"/>
</dbReference>
<proteinExistence type="predicted"/>
<dbReference type="InterPro" id="IPR005467">
    <property type="entry name" value="His_kinase_dom"/>
</dbReference>
<evidence type="ECO:0000313" key="9">
    <source>
        <dbReference type="EMBL" id="GAK61299.1"/>
    </source>
</evidence>
<accession>A0A081C9P4</accession>
<sequence length="686" mass="77546">MSEHREYQDIAGILVVDDQAENLRLLSSILQREGYHTRPARDGYTALMSAYADPPELILLDIMMPELDGYAVCRKLKADARTRDIPVIFISALNEVFDKVKAFELGGIDYITKPLHVEEVIARVKTHLTNRRLQQQLETQNRRLQEGILAHEQTMSILQQRNQELALLHRMSQLFNSTLDWNQVLKTVLTEMRQLLNITATSFWLYLPETDKLVCQQAIGLGNDTLIGWQLAMGQGIVGQTAQTGITTIVADTRVAPQHYKEVDQKTGIEIRSILNFPFRTTGTVMGVLCLVDTATDRFTEKDLRFVEPIATAAANAIEHARLYSLAQQEIAERTRAEAELLDAHHELQATLEYLQTTQTQLLQSERMAVLGQLVSGIAHDLNTPAAAIMSAIQEIDRLSSKLPQQLQHTLLQLSEDLRTEYIQAYQYALTLQPQSLSTIERRTFVRDMQQILAEHGVEASHNFCSQLIMAGFSAADLLRFLPLFIGAERDDVQQSLVLRGMSQIHINNIKSSIQQIVQLVQTLKQFSRVEQSELSETQLQDDLEHTLLILRNRLHDITVHKEYEDLPLLTCYAAQLNQVWAQLLLNAIQAMNGQGNLVIRLKCLEKRNIVAEIEDSGPGIPPDILPHIFNPYFTTKSRQDKNIGMGLTICQQIIEQHHGRIEVASAMPGKTCFRVILPISKPSQV</sequence>
<dbReference type="InterPro" id="IPR011006">
    <property type="entry name" value="CheY-like_superfamily"/>
</dbReference>
<dbReference type="InterPro" id="IPR004358">
    <property type="entry name" value="Sig_transdc_His_kin-like_C"/>
</dbReference>
<dbReference type="Gene3D" id="3.30.450.40">
    <property type="match status" value="1"/>
</dbReference>
<keyword evidence="5 9" id="KW-0418">Kinase</keyword>
<dbReference type="PRINTS" id="PR00344">
    <property type="entry name" value="BCTRLSENSOR"/>
</dbReference>
<feature type="domain" description="Response regulatory" evidence="8">
    <location>
        <begin position="12"/>
        <end position="128"/>
    </location>
</feature>
<dbReference type="EMBL" id="DF820478">
    <property type="protein sequence ID" value="GAK61299.1"/>
    <property type="molecule type" value="Genomic_DNA"/>
</dbReference>
<keyword evidence="3 6" id="KW-0597">Phosphoprotein</keyword>
<dbReference type="eggNOG" id="COG3437">
    <property type="taxonomic scope" value="Bacteria"/>
</dbReference>
<dbReference type="HOGENOM" id="CLU_000445_114_72_0"/>
<dbReference type="SMART" id="SM00387">
    <property type="entry name" value="HATPase_c"/>
    <property type="match status" value="1"/>
</dbReference>
<evidence type="ECO:0000256" key="2">
    <source>
        <dbReference type="ARBA" id="ARBA00012438"/>
    </source>
</evidence>
<gene>
    <name evidence="9" type="ORF">U27_01199</name>
</gene>
<dbReference type="CDD" id="cd00082">
    <property type="entry name" value="HisKA"/>
    <property type="match status" value="1"/>
</dbReference>
<dbReference type="GO" id="GO:0000155">
    <property type="term" value="F:phosphorelay sensor kinase activity"/>
    <property type="evidence" value="ECO:0007669"/>
    <property type="project" value="InterPro"/>
</dbReference>